<comment type="pathway">
    <text evidence="2">Lipid metabolism; fatty acid beta-oxidation.</text>
</comment>
<evidence type="ECO:0000256" key="6">
    <source>
        <dbReference type="ARBA" id="ARBA00020144"/>
    </source>
</evidence>
<evidence type="ECO:0000256" key="7">
    <source>
        <dbReference type="ARBA" id="ARBA00022630"/>
    </source>
</evidence>
<evidence type="ECO:0000256" key="8">
    <source>
        <dbReference type="ARBA" id="ARBA00022827"/>
    </source>
</evidence>
<dbReference type="InterPro" id="IPR050741">
    <property type="entry name" value="Acyl-CoA_dehydrogenase"/>
</dbReference>
<name>A0ABT1G885_9GAMM</name>
<evidence type="ECO:0000256" key="12">
    <source>
        <dbReference type="SAM" id="Phobius"/>
    </source>
</evidence>
<dbReference type="PANTHER" id="PTHR48083">
    <property type="entry name" value="MEDIUM-CHAIN SPECIFIC ACYL-COA DEHYDROGENASE, MITOCHONDRIAL-RELATED"/>
    <property type="match status" value="1"/>
</dbReference>
<feature type="domain" description="Acyl-CoA dehydrogenase/oxidase C-terminal" evidence="13">
    <location>
        <begin position="371"/>
        <end position="499"/>
    </location>
</feature>
<evidence type="ECO:0000256" key="10">
    <source>
        <dbReference type="ARBA" id="ARBA00047882"/>
    </source>
</evidence>
<comment type="similarity">
    <text evidence="3">Belongs to the acyl-CoA dehydrogenase family.</text>
</comment>
<evidence type="ECO:0000259" key="15">
    <source>
        <dbReference type="Pfam" id="PF09317"/>
    </source>
</evidence>
<dbReference type="InterPro" id="IPR015396">
    <property type="entry name" value="FadE_C"/>
</dbReference>
<evidence type="ECO:0000256" key="4">
    <source>
        <dbReference type="ARBA" id="ARBA00012033"/>
    </source>
</evidence>
<dbReference type="Pfam" id="PF09317">
    <property type="entry name" value="ACDH_C"/>
    <property type="match status" value="1"/>
</dbReference>
<dbReference type="EC" id="1.3.8.7" evidence="4"/>
<dbReference type="Gene3D" id="1.20.140.10">
    <property type="entry name" value="Butyryl-CoA Dehydrogenase, subunit A, domain 3"/>
    <property type="match status" value="1"/>
</dbReference>
<evidence type="ECO:0000259" key="13">
    <source>
        <dbReference type="Pfam" id="PF00441"/>
    </source>
</evidence>
<dbReference type="InterPro" id="IPR046373">
    <property type="entry name" value="Acyl-CoA_Oxase/DH_mid-dom_sf"/>
</dbReference>
<keyword evidence="12" id="KW-0812">Transmembrane</keyword>
<dbReference type="GO" id="GO:0016491">
    <property type="term" value="F:oxidoreductase activity"/>
    <property type="evidence" value="ECO:0007669"/>
    <property type="project" value="UniProtKB-KW"/>
</dbReference>
<evidence type="ECO:0000256" key="2">
    <source>
        <dbReference type="ARBA" id="ARBA00005005"/>
    </source>
</evidence>
<dbReference type="NCBIfam" id="NF009586">
    <property type="entry name" value="PRK13026.1"/>
    <property type="match status" value="1"/>
</dbReference>
<feature type="transmembrane region" description="Helical" evidence="12">
    <location>
        <begin position="52"/>
        <end position="73"/>
    </location>
</feature>
<evidence type="ECO:0000256" key="1">
    <source>
        <dbReference type="ARBA" id="ARBA00001974"/>
    </source>
</evidence>
<dbReference type="Gene3D" id="1.10.540.10">
    <property type="entry name" value="Acyl-CoA dehydrogenase/oxidase, N-terminal domain"/>
    <property type="match status" value="1"/>
</dbReference>
<keyword evidence="17" id="KW-1185">Reference proteome</keyword>
<evidence type="ECO:0000256" key="11">
    <source>
        <dbReference type="ARBA" id="ARBA00049247"/>
    </source>
</evidence>
<keyword evidence="12" id="KW-0472">Membrane</keyword>
<keyword evidence="12" id="KW-1133">Transmembrane helix</keyword>
<protein>
    <recommendedName>
        <fullName evidence="6">Acyl-coenzyme A dehydrogenase</fullName>
        <ecNumber evidence="4">1.3.8.7</ecNumber>
        <ecNumber evidence="5">1.3.8.8</ecNumber>
    </recommendedName>
</protein>
<dbReference type="PANTHER" id="PTHR48083:SF33">
    <property type="entry name" value="ACYL-COENZYME A DEHYDROGENASE"/>
    <property type="match status" value="1"/>
</dbReference>
<sequence>MLEWLDTQAFWWVAIAAFLLAAAFFSLSRWIWAPLVAVAVAGLVVLSPAGPVSLSLAAVLAGLPVLLAVVGPLRRLVLTRPMMAFYRRAMPEISETERAALEAGSTWWDAELFTGRPDWARLLSFPAATLSEEEQAFLEGPTERLCAMLDDYRIDNIERDLPQAAWDLIKNERFFGMVIPKEYGGLGFSQYGHAAVVMKIASRSISAALTVMIPNSVGPAKLLLKYGSKAQKQYYIPRLARAEEIPCFALTSADAGSDAGSLQDTGVICRGSVDGKEDVLGIRLNFDKRYITLGPVATLLGVAFRLQDPDGLLGDKAELGITLALVPASSPGVETGRRHDPNQMSFLNGPVRGKDVFVPLDNVIGGHDFVGHGWRMLMESLTDGRAISLPALSTATAKTSLRLASAYARVREQFGVAIADFEGIQEKLGRLAGNNYAMDAARLVTLAALDEGHKPSVISAIMKYNMTERAREAVNDAVEIHGGAGVCLGPKNPLGQLQRFPNIGITVEGHNILTRTLITFGQGAIRCHPHLLDELNAVQGQVEGAPVKAFDKALMGHLGHALGNGVRSLVFGVSNGRFSRLPSGVPRSLKPYYRRLNRASASFAIISDLLLLSYRGGLKRKEQLAGRMADAVSQLYLASTALKHAHDRGYPEETSEALRWTLEDSLYRIHDSFLSLSHNVGGMTGWLIRRLAFPVGRRWRAVPDARVRRLASAVSIPGASRDSLTEGMYRPEEGNGERIDELDRAMVAMVESSPLRRKLRKALRKGQISADPGNYSGLLKAAVEAEVLQETDAQRLESVEALRAQAIAVDEFDQLGYFVEEGGRTSGMG</sequence>
<dbReference type="InterPro" id="IPR013786">
    <property type="entry name" value="AcylCoA_DH/ox_N"/>
</dbReference>
<organism evidence="16 17">
    <name type="scientific">Natronospira proteinivora</name>
    <dbReference type="NCBI Taxonomy" id="1807133"/>
    <lineage>
        <taxon>Bacteria</taxon>
        <taxon>Pseudomonadati</taxon>
        <taxon>Pseudomonadota</taxon>
        <taxon>Gammaproteobacteria</taxon>
        <taxon>Natronospirales</taxon>
        <taxon>Natronospiraceae</taxon>
        <taxon>Natronospira</taxon>
    </lineage>
</organism>
<dbReference type="SUPFAM" id="SSF56645">
    <property type="entry name" value="Acyl-CoA dehydrogenase NM domain-like"/>
    <property type="match status" value="1"/>
</dbReference>
<dbReference type="RefSeq" id="WP_253447812.1">
    <property type="nucleotide sequence ID" value="NZ_JALJYF010000002.1"/>
</dbReference>
<keyword evidence="9 16" id="KW-0560">Oxidoreductase</keyword>
<feature type="transmembrane region" description="Helical" evidence="12">
    <location>
        <begin position="9"/>
        <end position="32"/>
    </location>
</feature>
<comment type="catalytic activity">
    <reaction evidence="10">
        <text>a medium-chain 2,3-saturated fatty acyl-CoA + oxidized [electron-transfer flavoprotein] + H(+) = a medium-chain (2E)-enoyl-CoA + reduced [electron-transfer flavoprotein]</text>
        <dbReference type="Rhea" id="RHEA:14477"/>
        <dbReference type="Rhea" id="RHEA-COMP:10685"/>
        <dbReference type="Rhea" id="RHEA-COMP:10686"/>
        <dbReference type="ChEBI" id="CHEBI:15378"/>
        <dbReference type="ChEBI" id="CHEBI:57692"/>
        <dbReference type="ChEBI" id="CHEBI:58307"/>
        <dbReference type="ChEBI" id="CHEBI:83723"/>
        <dbReference type="ChEBI" id="CHEBI:83726"/>
        <dbReference type="EC" id="1.3.8.7"/>
    </reaction>
</comment>
<keyword evidence="8" id="KW-0274">FAD</keyword>
<dbReference type="Pfam" id="PF02771">
    <property type="entry name" value="Acyl-CoA_dh_N"/>
    <property type="match status" value="1"/>
</dbReference>
<dbReference type="InterPro" id="IPR036250">
    <property type="entry name" value="AcylCo_DH-like_C"/>
</dbReference>
<dbReference type="Pfam" id="PF00441">
    <property type="entry name" value="Acyl-CoA_dh_1"/>
    <property type="match status" value="1"/>
</dbReference>
<evidence type="ECO:0000256" key="5">
    <source>
        <dbReference type="ARBA" id="ARBA00012040"/>
    </source>
</evidence>
<comment type="catalytic activity">
    <reaction evidence="11">
        <text>a long-chain 2,3-saturated fatty acyl-CoA + oxidized [electron-transfer flavoprotein] + H(+) = a long-chain (2E)-enoyl-CoA + reduced [electron-transfer flavoprotein]</text>
        <dbReference type="Rhea" id="RHEA:17721"/>
        <dbReference type="Rhea" id="RHEA-COMP:10685"/>
        <dbReference type="Rhea" id="RHEA-COMP:10686"/>
        <dbReference type="ChEBI" id="CHEBI:15378"/>
        <dbReference type="ChEBI" id="CHEBI:57692"/>
        <dbReference type="ChEBI" id="CHEBI:58307"/>
        <dbReference type="ChEBI" id="CHEBI:83721"/>
        <dbReference type="ChEBI" id="CHEBI:83727"/>
        <dbReference type="EC" id="1.3.8.8"/>
    </reaction>
</comment>
<feature type="domain" description="Acyl-CoA dehydrogenase/oxidase N-terminal" evidence="14">
    <location>
        <begin position="158"/>
        <end position="243"/>
    </location>
</feature>
<dbReference type="InterPro" id="IPR009100">
    <property type="entry name" value="AcylCoA_DH/oxidase_NM_dom_sf"/>
</dbReference>
<evidence type="ECO:0000256" key="9">
    <source>
        <dbReference type="ARBA" id="ARBA00023002"/>
    </source>
</evidence>
<reference evidence="16 17" key="1">
    <citation type="submission" date="2022-03" db="EMBL/GenBank/DDBJ databases">
        <title>Genomic Encyclopedia of Type Strains, Phase III (KMG-III): the genomes of soil and plant-associated and newly described type strains.</title>
        <authorList>
            <person name="Whitman W."/>
        </authorList>
    </citation>
    <scope>NUCLEOTIDE SEQUENCE [LARGE SCALE GENOMIC DNA]</scope>
    <source>
        <strain evidence="16 17">BSker1</strain>
    </source>
</reference>
<dbReference type="InterPro" id="IPR009075">
    <property type="entry name" value="AcylCo_DH/oxidase_C"/>
</dbReference>
<proteinExistence type="inferred from homology"/>
<gene>
    <name evidence="16" type="ORF">J2T60_001514</name>
</gene>
<feature type="domain" description="Acyl-CoA dehydrogenase C-terminal bacterial-type" evidence="15">
    <location>
        <begin position="525"/>
        <end position="812"/>
    </location>
</feature>
<dbReference type="Gene3D" id="2.40.110.10">
    <property type="entry name" value="Butyryl-CoA Dehydrogenase, subunit A, domain 2"/>
    <property type="match status" value="1"/>
</dbReference>
<comment type="caution">
    <text evidence="16">The sequence shown here is derived from an EMBL/GenBank/DDBJ whole genome shotgun (WGS) entry which is preliminary data.</text>
</comment>
<keyword evidence="7" id="KW-0285">Flavoprotein</keyword>
<accession>A0ABT1G885</accession>
<dbReference type="NCBIfam" id="NF007000">
    <property type="entry name" value="PRK09463.1"/>
    <property type="match status" value="1"/>
</dbReference>
<comment type="cofactor">
    <cofactor evidence="1">
        <name>FAD</name>
        <dbReference type="ChEBI" id="CHEBI:57692"/>
    </cofactor>
</comment>
<evidence type="ECO:0000313" key="17">
    <source>
        <dbReference type="Proteomes" id="UP001523550"/>
    </source>
</evidence>
<evidence type="ECO:0000313" key="16">
    <source>
        <dbReference type="EMBL" id="MCP1727514.1"/>
    </source>
</evidence>
<dbReference type="SUPFAM" id="SSF47203">
    <property type="entry name" value="Acyl-CoA dehydrogenase C-terminal domain-like"/>
    <property type="match status" value="1"/>
</dbReference>
<dbReference type="EMBL" id="JALJYF010000002">
    <property type="protein sequence ID" value="MCP1727514.1"/>
    <property type="molecule type" value="Genomic_DNA"/>
</dbReference>
<evidence type="ECO:0000256" key="3">
    <source>
        <dbReference type="ARBA" id="ARBA00009347"/>
    </source>
</evidence>
<evidence type="ECO:0000259" key="14">
    <source>
        <dbReference type="Pfam" id="PF02771"/>
    </source>
</evidence>
<dbReference type="Proteomes" id="UP001523550">
    <property type="component" value="Unassembled WGS sequence"/>
</dbReference>
<dbReference type="EC" id="1.3.8.8" evidence="5"/>
<dbReference type="InterPro" id="IPR037069">
    <property type="entry name" value="AcylCoA_DH/ox_N_sf"/>
</dbReference>